<dbReference type="Proteomes" id="UP000590740">
    <property type="component" value="Unassembled WGS sequence"/>
</dbReference>
<gene>
    <name evidence="5" type="ORF">HNQ65_003990</name>
</gene>
<proteinExistence type="predicted"/>
<feature type="chain" id="PRO_5031472128" evidence="3">
    <location>
        <begin position="21"/>
        <end position="342"/>
    </location>
</feature>
<evidence type="ECO:0000256" key="3">
    <source>
        <dbReference type="SAM" id="SignalP"/>
    </source>
</evidence>
<protein>
    <submittedName>
        <fullName evidence="5">Parvulin-like peptidyl-prolyl isomerase</fullName>
    </submittedName>
</protein>
<keyword evidence="2" id="KW-0697">Rotamase</keyword>
<dbReference type="InterPro" id="IPR027304">
    <property type="entry name" value="Trigger_fact/SurA_dom_sf"/>
</dbReference>
<dbReference type="Pfam" id="PF13616">
    <property type="entry name" value="Rotamase_3"/>
    <property type="match status" value="1"/>
</dbReference>
<reference evidence="5 6" key="1">
    <citation type="submission" date="2020-08" db="EMBL/GenBank/DDBJ databases">
        <title>Genomic Encyclopedia of Type Strains, Phase IV (KMG-IV): sequencing the most valuable type-strain genomes for metagenomic binning, comparative biology and taxonomic classification.</title>
        <authorList>
            <person name="Goeker M."/>
        </authorList>
    </citation>
    <scope>NUCLEOTIDE SEQUENCE [LARGE SCALE GENOMIC DNA]</scope>
    <source>
        <strain evidence="5 6">DSM 12252</strain>
    </source>
</reference>
<keyword evidence="6" id="KW-1185">Reference proteome</keyword>
<dbReference type="GO" id="GO:0003755">
    <property type="term" value="F:peptidyl-prolyl cis-trans isomerase activity"/>
    <property type="evidence" value="ECO:0007669"/>
    <property type="project" value="UniProtKB-KW"/>
</dbReference>
<evidence type="ECO:0000256" key="2">
    <source>
        <dbReference type="PROSITE-ProRule" id="PRU00278"/>
    </source>
</evidence>
<feature type="domain" description="PpiC" evidence="4">
    <location>
        <begin position="182"/>
        <end position="283"/>
    </location>
</feature>
<dbReference type="AlphaFoldDB" id="A0A7W7YDX5"/>
<sequence length="342" mass="38118">MTYLRISLIALAAACTSVRAQQPPAARSYTNGIAAVVDGVPIPISEVEETIKTQEQVLQFQLRNDPERFKKEMSELRKGAVETLIDREILLAEFKKIGGVLKAQYVDDDINGIIRESFKGNRDAFVDELNKSGMTLLKFRELRQKMVIMNVMRGRNAGDHPPATPREVQEYYDKNVDKWREGDQIKISTITIPKFTGEAGSSAEKQKKLIQELRTKILQGADFATVAKANSLDSHAENGGAWDWMAKTDLMPAIANAAMELKPGGISQVLDLETNYIIVACDAKKLGTAPPLEQYRPEIEKMINQEKSKANIDKWMDAVRKKHVIKRYISAPPAPSPAPTVP</sequence>
<dbReference type="InterPro" id="IPR000297">
    <property type="entry name" value="PPIase_PpiC"/>
</dbReference>
<keyword evidence="1 3" id="KW-0732">Signal</keyword>
<dbReference type="Gene3D" id="1.10.4030.10">
    <property type="entry name" value="Porin chaperone SurA, peptide-binding domain"/>
    <property type="match status" value="1"/>
</dbReference>
<accession>A0A7W7YDX5</accession>
<keyword evidence="2 5" id="KW-0413">Isomerase</keyword>
<dbReference type="SUPFAM" id="SSF109998">
    <property type="entry name" value="Triger factor/SurA peptide-binding domain-like"/>
    <property type="match status" value="1"/>
</dbReference>
<dbReference type="PANTHER" id="PTHR47637">
    <property type="entry name" value="CHAPERONE SURA"/>
    <property type="match status" value="1"/>
</dbReference>
<dbReference type="RefSeq" id="WP_184342163.1">
    <property type="nucleotide sequence ID" value="NZ_JACHIG010000009.1"/>
</dbReference>
<comment type="caution">
    <text evidence="5">The sequence shown here is derived from an EMBL/GenBank/DDBJ whole genome shotgun (WGS) entry which is preliminary data.</text>
</comment>
<feature type="signal peptide" evidence="3">
    <location>
        <begin position="1"/>
        <end position="20"/>
    </location>
</feature>
<dbReference type="SUPFAM" id="SSF54534">
    <property type="entry name" value="FKBP-like"/>
    <property type="match status" value="1"/>
</dbReference>
<organism evidence="5 6">
    <name type="scientific">Prosthecobacter vanneervenii</name>
    <dbReference type="NCBI Taxonomy" id="48466"/>
    <lineage>
        <taxon>Bacteria</taxon>
        <taxon>Pseudomonadati</taxon>
        <taxon>Verrucomicrobiota</taxon>
        <taxon>Verrucomicrobiia</taxon>
        <taxon>Verrucomicrobiales</taxon>
        <taxon>Verrucomicrobiaceae</taxon>
        <taxon>Prosthecobacter</taxon>
    </lineage>
</organism>
<dbReference type="PROSITE" id="PS50198">
    <property type="entry name" value="PPIC_PPIASE_2"/>
    <property type="match status" value="1"/>
</dbReference>
<name>A0A7W7YDX5_9BACT</name>
<dbReference type="InterPro" id="IPR050280">
    <property type="entry name" value="OMP_Chaperone_SurA"/>
</dbReference>
<dbReference type="Gene3D" id="3.10.50.40">
    <property type="match status" value="1"/>
</dbReference>
<evidence type="ECO:0000256" key="1">
    <source>
        <dbReference type="ARBA" id="ARBA00022729"/>
    </source>
</evidence>
<evidence type="ECO:0000313" key="5">
    <source>
        <dbReference type="EMBL" id="MBB5034396.1"/>
    </source>
</evidence>
<dbReference type="EMBL" id="JACHIG010000009">
    <property type="protein sequence ID" value="MBB5034396.1"/>
    <property type="molecule type" value="Genomic_DNA"/>
</dbReference>
<evidence type="ECO:0000259" key="4">
    <source>
        <dbReference type="PROSITE" id="PS50198"/>
    </source>
</evidence>
<evidence type="ECO:0000313" key="6">
    <source>
        <dbReference type="Proteomes" id="UP000590740"/>
    </source>
</evidence>
<dbReference type="InterPro" id="IPR046357">
    <property type="entry name" value="PPIase_dom_sf"/>
</dbReference>
<dbReference type="PANTHER" id="PTHR47637:SF1">
    <property type="entry name" value="CHAPERONE SURA"/>
    <property type="match status" value="1"/>
</dbReference>
<dbReference type="Pfam" id="PF13624">
    <property type="entry name" value="SurA_N_3"/>
    <property type="match status" value="1"/>
</dbReference>